<dbReference type="RefSeq" id="WP_386743493.1">
    <property type="nucleotide sequence ID" value="NZ_JBHRYA010000007.1"/>
</dbReference>
<dbReference type="Proteomes" id="UP001595705">
    <property type="component" value="Unassembled WGS sequence"/>
</dbReference>
<dbReference type="EMBL" id="JBHRYA010000007">
    <property type="protein sequence ID" value="MFC3716386.1"/>
    <property type="molecule type" value="Genomic_DNA"/>
</dbReference>
<keyword evidence="2 5" id="KW-0812">Transmembrane</keyword>
<dbReference type="InterPro" id="IPR052527">
    <property type="entry name" value="Metal_cation-efflux_comp"/>
</dbReference>
<keyword evidence="6" id="KW-0808">Transferase</keyword>
<dbReference type="EC" id="2.1.1.100" evidence="6"/>
<evidence type="ECO:0000256" key="4">
    <source>
        <dbReference type="ARBA" id="ARBA00023136"/>
    </source>
</evidence>
<dbReference type="InterPro" id="IPR007318">
    <property type="entry name" value="Phopholipid_MeTrfase"/>
</dbReference>
<dbReference type="GO" id="GO:0004671">
    <property type="term" value="F:protein C-terminal S-isoprenylcysteine carboxyl O-methyltransferase activity"/>
    <property type="evidence" value="ECO:0007669"/>
    <property type="project" value="UniProtKB-EC"/>
</dbReference>
<keyword evidence="4 5" id="KW-0472">Membrane</keyword>
<keyword evidence="6" id="KW-0489">Methyltransferase</keyword>
<feature type="transmembrane region" description="Helical" evidence="5">
    <location>
        <begin position="39"/>
        <end position="57"/>
    </location>
</feature>
<dbReference type="GO" id="GO:0032259">
    <property type="term" value="P:methylation"/>
    <property type="evidence" value="ECO:0007669"/>
    <property type="project" value="UniProtKB-KW"/>
</dbReference>
<feature type="transmembrane region" description="Helical" evidence="5">
    <location>
        <begin position="125"/>
        <end position="154"/>
    </location>
</feature>
<keyword evidence="7" id="KW-1185">Reference proteome</keyword>
<dbReference type="PANTHER" id="PTHR43847:SF1">
    <property type="entry name" value="BLL3993 PROTEIN"/>
    <property type="match status" value="1"/>
</dbReference>
<dbReference type="PANTHER" id="PTHR43847">
    <property type="entry name" value="BLL3993 PROTEIN"/>
    <property type="match status" value="1"/>
</dbReference>
<evidence type="ECO:0000313" key="7">
    <source>
        <dbReference type="Proteomes" id="UP001595705"/>
    </source>
</evidence>
<proteinExistence type="predicted"/>
<evidence type="ECO:0000256" key="5">
    <source>
        <dbReference type="SAM" id="Phobius"/>
    </source>
</evidence>
<evidence type="ECO:0000256" key="3">
    <source>
        <dbReference type="ARBA" id="ARBA00022989"/>
    </source>
</evidence>
<protein>
    <submittedName>
        <fullName evidence="6">Methyltransferase family protein</fullName>
        <ecNumber evidence="6">2.1.1.100</ecNumber>
        <ecNumber evidence="6">2.1.1.334</ecNumber>
    </submittedName>
</protein>
<accession>A0ABV7XJQ5</accession>
<keyword evidence="3 5" id="KW-1133">Transmembrane helix</keyword>
<dbReference type="Pfam" id="PF04191">
    <property type="entry name" value="PEMT"/>
    <property type="match status" value="1"/>
</dbReference>
<name>A0ABV7XJQ5_9GAMM</name>
<reference evidence="7" key="1">
    <citation type="journal article" date="2019" name="Int. J. Syst. Evol. Microbiol.">
        <title>The Global Catalogue of Microorganisms (GCM) 10K type strain sequencing project: providing services to taxonomists for standard genome sequencing and annotation.</title>
        <authorList>
            <consortium name="The Broad Institute Genomics Platform"/>
            <consortium name="The Broad Institute Genome Sequencing Center for Infectious Disease"/>
            <person name="Wu L."/>
            <person name="Ma J."/>
        </authorList>
    </citation>
    <scope>NUCLEOTIDE SEQUENCE [LARGE SCALE GENOMIC DNA]</scope>
    <source>
        <strain evidence="7">KCTC 42441</strain>
    </source>
</reference>
<organism evidence="6 7">
    <name type="scientific">Luteimonas soli</name>
    <dbReference type="NCBI Taxonomy" id="1648966"/>
    <lineage>
        <taxon>Bacteria</taxon>
        <taxon>Pseudomonadati</taxon>
        <taxon>Pseudomonadota</taxon>
        <taxon>Gammaproteobacteria</taxon>
        <taxon>Lysobacterales</taxon>
        <taxon>Lysobacteraceae</taxon>
        <taxon>Luteimonas</taxon>
    </lineage>
</organism>
<evidence type="ECO:0000256" key="1">
    <source>
        <dbReference type="ARBA" id="ARBA00004127"/>
    </source>
</evidence>
<gene>
    <name evidence="6" type="ORF">ACFONC_09485</name>
</gene>
<evidence type="ECO:0000256" key="2">
    <source>
        <dbReference type="ARBA" id="ARBA00022692"/>
    </source>
</evidence>
<dbReference type="Gene3D" id="1.20.120.1630">
    <property type="match status" value="1"/>
</dbReference>
<comment type="caution">
    <text evidence="6">The sequence shown here is derived from an EMBL/GenBank/DDBJ whole genome shotgun (WGS) entry which is preliminary data.</text>
</comment>
<feature type="transmembrane region" description="Helical" evidence="5">
    <location>
        <begin position="69"/>
        <end position="87"/>
    </location>
</feature>
<dbReference type="EC" id="2.1.1.334" evidence="6"/>
<comment type="subcellular location">
    <subcellularLocation>
        <location evidence="1">Endomembrane system</location>
        <topology evidence="1">Multi-pass membrane protein</topology>
    </subcellularLocation>
</comment>
<sequence>MDKLFPALCLLWIASEIRILWHRRSGDAARKRDAGTLRVLVVVIGASVALAAGFDGLDVARFPRHLQAPLWWLGIALILAGMPLRWWSIRVLARHFTVDVAIRPDHELVRRGPYRLLRHPSYTGLLMTFLGFALCLGNWLSLAAMLPVILAFLWRIQVEERVLAAAFGDRYAAYARGTKRLIPFVW</sequence>
<evidence type="ECO:0000313" key="6">
    <source>
        <dbReference type="EMBL" id="MFC3716386.1"/>
    </source>
</evidence>